<keyword evidence="4" id="KW-1134">Transmembrane beta strand</keyword>
<comment type="subunit">
    <text evidence="2">Homotrimer.</text>
</comment>
<comment type="caution">
    <text evidence="12">The sequence shown here is derived from an EMBL/GenBank/DDBJ whole genome shotgun (WGS) entry which is preliminary data.</text>
</comment>
<evidence type="ECO:0000256" key="3">
    <source>
        <dbReference type="ARBA" id="ARBA00022448"/>
    </source>
</evidence>
<dbReference type="GO" id="GO:0006811">
    <property type="term" value="P:monoatomic ion transport"/>
    <property type="evidence" value="ECO:0007669"/>
    <property type="project" value="UniProtKB-KW"/>
</dbReference>
<keyword evidence="3" id="KW-0813">Transport</keyword>
<dbReference type="PANTHER" id="PTHR34501:SF9">
    <property type="entry name" value="MAJOR OUTER MEMBRANE PROTEIN P.IA"/>
    <property type="match status" value="1"/>
</dbReference>
<evidence type="ECO:0000256" key="4">
    <source>
        <dbReference type="ARBA" id="ARBA00022452"/>
    </source>
</evidence>
<comment type="subcellular location">
    <subcellularLocation>
        <location evidence="1">Cell outer membrane</location>
        <topology evidence="1">Multi-pass membrane protein</topology>
    </subcellularLocation>
</comment>
<keyword evidence="5" id="KW-0812">Transmembrane</keyword>
<evidence type="ECO:0000313" key="12">
    <source>
        <dbReference type="EMBL" id="RDK05837.1"/>
    </source>
</evidence>
<dbReference type="InterPro" id="IPR050298">
    <property type="entry name" value="Gram-neg_bact_OMP"/>
</dbReference>
<dbReference type="Proteomes" id="UP000255165">
    <property type="component" value="Unassembled WGS sequence"/>
</dbReference>
<evidence type="ECO:0000256" key="2">
    <source>
        <dbReference type="ARBA" id="ARBA00011233"/>
    </source>
</evidence>
<evidence type="ECO:0000313" key="13">
    <source>
        <dbReference type="Proteomes" id="UP000255165"/>
    </source>
</evidence>
<dbReference type="EMBL" id="QKWJ01000081">
    <property type="protein sequence ID" value="RDK05837.1"/>
    <property type="molecule type" value="Genomic_DNA"/>
</dbReference>
<dbReference type="InterPro" id="IPR023614">
    <property type="entry name" value="Porin_dom_sf"/>
</dbReference>
<dbReference type="InterPro" id="IPR033900">
    <property type="entry name" value="Gram_neg_porin_domain"/>
</dbReference>
<proteinExistence type="predicted"/>
<feature type="domain" description="Porin" evidence="11">
    <location>
        <begin position="2"/>
        <end position="311"/>
    </location>
</feature>
<evidence type="ECO:0000256" key="7">
    <source>
        <dbReference type="ARBA" id="ARBA00023065"/>
    </source>
</evidence>
<keyword evidence="8" id="KW-0626">Porin</keyword>
<gene>
    <name evidence="12" type="ORF">DN412_34835</name>
</gene>
<evidence type="ECO:0000259" key="11">
    <source>
        <dbReference type="Pfam" id="PF13609"/>
    </source>
</evidence>
<evidence type="ECO:0000256" key="5">
    <source>
        <dbReference type="ARBA" id="ARBA00022692"/>
    </source>
</evidence>
<dbReference type="GO" id="GO:0046930">
    <property type="term" value="C:pore complex"/>
    <property type="evidence" value="ECO:0007669"/>
    <property type="project" value="UniProtKB-KW"/>
</dbReference>
<evidence type="ECO:0000256" key="8">
    <source>
        <dbReference type="ARBA" id="ARBA00023114"/>
    </source>
</evidence>
<reference evidence="13" key="1">
    <citation type="submission" date="2018-06" db="EMBL/GenBank/DDBJ databases">
        <authorList>
            <person name="Feng T."/>
            <person name="Jeon C.O."/>
        </authorList>
    </citation>
    <scope>NUCLEOTIDE SEQUENCE [LARGE SCALE GENOMIC DNA]</scope>
    <source>
        <strain evidence="13">S23</strain>
    </source>
</reference>
<keyword evidence="13" id="KW-1185">Reference proteome</keyword>
<evidence type="ECO:0000256" key="1">
    <source>
        <dbReference type="ARBA" id="ARBA00004571"/>
    </source>
</evidence>
<dbReference type="InterPro" id="IPR002299">
    <property type="entry name" value="Porin_Neis"/>
</dbReference>
<dbReference type="GO" id="GO:0015288">
    <property type="term" value="F:porin activity"/>
    <property type="evidence" value="ECO:0007669"/>
    <property type="project" value="UniProtKB-KW"/>
</dbReference>
<evidence type="ECO:0000256" key="9">
    <source>
        <dbReference type="ARBA" id="ARBA00023136"/>
    </source>
</evidence>
<evidence type="ECO:0000256" key="6">
    <source>
        <dbReference type="ARBA" id="ARBA00022729"/>
    </source>
</evidence>
<protein>
    <submittedName>
        <fullName evidence="12">Porin</fullName>
    </submittedName>
</protein>
<dbReference type="AlphaFoldDB" id="A0A370NJT3"/>
<evidence type="ECO:0000256" key="10">
    <source>
        <dbReference type="ARBA" id="ARBA00023237"/>
    </source>
</evidence>
<dbReference type="Pfam" id="PF13609">
    <property type="entry name" value="Porin_4"/>
    <property type="match status" value="1"/>
</dbReference>
<keyword evidence="9" id="KW-0472">Membrane</keyword>
<sequence>MATGSALAQTSVTLYGVADAYIEYTNHNLGTGPDGHSKVALNSGGMSPSRWGLRGAEDLGSGKRAIFALESGFGLDNGVSLQGGRLFGRQAWVGLAAENQQITLGRQYTSLFLALANYVPAAYATLYEPVLAITGLSSRGDNMIKYRGVFGGLTTELHWSFGEQPGTMNGGAGYGAGLDYQAGKFGISTSYDNINTARSATASYTRTQKAAVGLRYQITSQLLAQAVYRYNKNDTPTVNTAARDDLWIIGVNYSPIQPVTLTAAFYYDNVKSQYTAAGNFNPTNPWQVTLIADYALSKRTDVYVATAFTKNAALNFENLNGAAAAYQLAPNEKNQFGAGIGMRHKF</sequence>
<dbReference type="GO" id="GO:0009279">
    <property type="term" value="C:cell outer membrane"/>
    <property type="evidence" value="ECO:0007669"/>
    <property type="project" value="UniProtKB-SubCell"/>
</dbReference>
<accession>A0A370NJT3</accession>
<name>A0A370NJT3_9BURK</name>
<dbReference type="CDD" id="cd00342">
    <property type="entry name" value="gram_neg_porins"/>
    <property type="match status" value="1"/>
</dbReference>
<dbReference type="PRINTS" id="PR00184">
    <property type="entry name" value="NEISSPPORIN"/>
</dbReference>
<keyword evidence="7" id="KW-0406">Ion transport</keyword>
<dbReference type="Gene3D" id="2.40.160.10">
    <property type="entry name" value="Porin"/>
    <property type="match status" value="1"/>
</dbReference>
<dbReference type="PANTHER" id="PTHR34501">
    <property type="entry name" value="PROTEIN YDDL-RELATED"/>
    <property type="match status" value="1"/>
</dbReference>
<organism evidence="12 13">
    <name type="scientific">Cupriavidus lacunae</name>
    <dbReference type="NCBI Taxonomy" id="2666307"/>
    <lineage>
        <taxon>Bacteria</taxon>
        <taxon>Pseudomonadati</taxon>
        <taxon>Pseudomonadota</taxon>
        <taxon>Betaproteobacteria</taxon>
        <taxon>Burkholderiales</taxon>
        <taxon>Burkholderiaceae</taxon>
        <taxon>Cupriavidus</taxon>
    </lineage>
</organism>
<keyword evidence="6" id="KW-0732">Signal</keyword>
<dbReference type="SUPFAM" id="SSF56935">
    <property type="entry name" value="Porins"/>
    <property type="match status" value="1"/>
</dbReference>
<keyword evidence="10" id="KW-0998">Cell outer membrane</keyword>